<dbReference type="Proteomes" id="UP001177021">
    <property type="component" value="Unassembled WGS sequence"/>
</dbReference>
<reference evidence="1" key="1">
    <citation type="submission" date="2023-10" db="EMBL/GenBank/DDBJ databases">
        <authorList>
            <person name="Rodriguez Cubillos JULIANA M."/>
            <person name="De Vega J."/>
        </authorList>
    </citation>
    <scope>NUCLEOTIDE SEQUENCE</scope>
</reference>
<evidence type="ECO:0000313" key="2">
    <source>
        <dbReference type="Proteomes" id="UP001177021"/>
    </source>
</evidence>
<comment type="caution">
    <text evidence="1">The sequence shown here is derived from an EMBL/GenBank/DDBJ whole genome shotgun (WGS) entry which is preliminary data.</text>
</comment>
<proteinExistence type="predicted"/>
<name>A0ACB0KD93_TRIPR</name>
<dbReference type="EMBL" id="CASHSV030000206">
    <property type="protein sequence ID" value="CAJ2654294.1"/>
    <property type="molecule type" value="Genomic_DNA"/>
</dbReference>
<organism evidence="1 2">
    <name type="scientific">Trifolium pratense</name>
    <name type="common">Red clover</name>
    <dbReference type="NCBI Taxonomy" id="57577"/>
    <lineage>
        <taxon>Eukaryota</taxon>
        <taxon>Viridiplantae</taxon>
        <taxon>Streptophyta</taxon>
        <taxon>Embryophyta</taxon>
        <taxon>Tracheophyta</taxon>
        <taxon>Spermatophyta</taxon>
        <taxon>Magnoliopsida</taxon>
        <taxon>eudicotyledons</taxon>
        <taxon>Gunneridae</taxon>
        <taxon>Pentapetalae</taxon>
        <taxon>rosids</taxon>
        <taxon>fabids</taxon>
        <taxon>Fabales</taxon>
        <taxon>Fabaceae</taxon>
        <taxon>Papilionoideae</taxon>
        <taxon>50 kb inversion clade</taxon>
        <taxon>NPAAA clade</taxon>
        <taxon>Hologalegina</taxon>
        <taxon>IRL clade</taxon>
        <taxon>Trifolieae</taxon>
        <taxon>Trifolium</taxon>
    </lineage>
</organism>
<gene>
    <name evidence="1" type="ORF">MILVUS5_LOCUS21476</name>
</gene>
<protein>
    <submittedName>
        <fullName evidence="1">Uncharacterized protein</fullName>
    </submittedName>
</protein>
<evidence type="ECO:0000313" key="1">
    <source>
        <dbReference type="EMBL" id="CAJ2654294.1"/>
    </source>
</evidence>
<keyword evidence="2" id="KW-1185">Reference proteome</keyword>
<accession>A0ACB0KD93</accession>
<sequence>MCFKCEYTESGQQVAHHLVATASFSCLYILRETERLNFPEELKKEEILKKMLQSHGCCFLDNIKPGIWRADLQLVRCLVYDLNTCNGTMQTLDARHKELFLCEGYQNGSWEYEVVGSHDVKKRADGATGSIFRYESLKLKYNNDQFVPATLDGYRILVPF</sequence>